<evidence type="ECO:0000313" key="2">
    <source>
        <dbReference type="Proteomes" id="UP001630127"/>
    </source>
</evidence>
<name>A0ABD2YWE3_9GENT</name>
<dbReference type="AlphaFoldDB" id="A0ABD2YWE3"/>
<gene>
    <name evidence="1" type="ORF">ACH5RR_029965</name>
</gene>
<dbReference type="EMBL" id="JBJUIK010000012">
    <property type="protein sequence ID" value="KAL3510564.1"/>
    <property type="molecule type" value="Genomic_DNA"/>
</dbReference>
<comment type="caution">
    <text evidence="1">The sequence shown here is derived from an EMBL/GenBank/DDBJ whole genome shotgun (WGS) entry which is preliminary data.</text>
</comment>
<proteinExistence type="predicted"/>
<organism evidence="1 2">
    <name type="scientific">Cinchona calisaya</name>
    <dbReference type="NCBI Taxonomy" id="153742"/>
    <lineage>
        <taxon>Eukaryota</taxon>
        <taxon>Viridiplantae</taxon>
        <taxon>Streptophyta</taxon>
        <taxon>Embryophyta</taxon>
        <taxon>Tracheophyta</taxon>
        <taxon>Spermatophyta</taxon>
        <taxon>Magnoliopsida</taxon>
        <taxon>eudicotyledons</taxon>
        <taxon>Gunneridae</taxon>
        <taxon>Pentapetalae</taxon>
        <taxon>asterids</taxon>
        <taxon>lamiids</taxon>
        <taxon>Gentianales</taxon>
        <taxon>Rubiaceae</taxon>
        <taxon>Cinchonoideae</taxon>
        <taxon>Cinchoneae</taxon>
        <taxon>Cinchona</taxon>
    </lineage>
</organism>
<dbReference type="Proteomes" id="UP001630127">
    <property type="component" value="Unassembled WGS sequence"/>
</dbReference>
<reference evidence="1 2" key="1">
    <citation type="submission" date="2024-11" db="EMBL/GenBank/DDBJ databases">
        <title>A near-complete genome assembly of Cinchona calisaya.</title>
        <authorList>
            <person name="Lian D.C."/>
            <person name="Zhao X.W."/>
            <person name="Wei L."/>
        </authorList>
    </citation>
    <scope>NUCLEOTIDE SEQUENCE [LARGE SCALE GENOMIC DNA]</scope>
    <source>
        <tissue evidence="1">Nenye</tissue>
    </source>
</reference>
<evidence type="ECO:0000313" key="1">
    <source>
        <dbReference type="EMBL" id="KAL3510564.1"/>
    </source>
</evidence>
<protein>
    <submittedName>
        <fullName evidence="1">Uncharacterized protein</fullName>
    </submittedName>
</protein>
<sequence>MNWRLHSKDHSTWAQALKKKYIIKESTASPSRIALKNWVGSQNKHTLKRGLKLFNEGSRKLVRNGLSFNLQHDNWICSGSLRSWIQGPLNYEKEKLVVIDIFVGPSDWEFSYISFELPQEIKKLIFATPRSFFSTEQDSMSWDSSLNSTFNCKDAITLQHLELLITILLIF</sequence>
<keyword evidence="2" id="KW-1185">Reference proteome</keyword>
<accession>A0ABD2YWE3</accession>